<evidence type="ECO:0000313" key="3">
    <source>
        <dbReference type="Proteomes" id="UP001472866"/>
    </source>
</evidence>
<dbReference type="AlphaFoldDB" id="A0AAX4P9Y2"/>
<feature type="region of interest" description="Disordered" evidence="1">
    <location>
        <begin position="30"/>
        <end position="69"/>
    </location>
</feature>
<accession>A0AAX4P9Y2</accession>
<protein>
    <recommendedName>
        <fullName evidence="4">Bacterial surface antigen (D15) domain-containing protein</fullName>
    </recommendedName>
</protein>
<evidence type="ECO:0008006" key="4">
    <source>
        <dbReference type="Google" id="ProtNLM"/>
    </source>
</evidence>
<reference evidence="2 3" key="1">
    <citation type="submission" date="2024-03" db="EMBL/GenBank/DDBJ databases">
        <title>Complete genome sequence of the green alga Chloropicon roscoffensis RCC1871.</title>
        <authorList>
            <person name="Lemieux C."/>
            <person name="Pombert J.-F."/>
            <person name="Otis C."/>
            <person name="Turmel M."/>
        </authorList>
    </citation>
    <scope>NUCLEOTIDE SEQUENCE [LARGE SCALE GENOMIC DNA]</scope>
    <source>
        <strain evidence="2 3">RCC1871</strain>
    </source>
</reference>
<dbReference type="EMBL" id="CP151506">
    <property type="protein sequence ID" value="WZN62805.1"/>
    <property type="molecule type" value="Genomic_DNA"/>
</dbReference>
<evidence type="ECO:0000313" key="2">
    <source>
        <dbReference type="EMBL" id="WZN62805.1"/>
    </source>
</evidence>
<name>A0AAX4P9Y2_9CHLO</name>
<gene>
    <name evidence="2" type="ORF">HKI87_06g43470</name>
</gene>
<dbReference type="Proteomes" id="UP001472866">
    <property type="component" value="Chromosome 06"/>
</dbReference>
<evidence type="ECO:0000256" key="1">
    <source>
        <dbReference type="SAM" id="MobiDB-lite"/>
    </source>
</evidence>
<keyword evidence="3" id="KW-1185">Reference proteome</keyword>
<proteinExistence type="predicted"/>
<feature type="compositionally biased region" description="Low complexity" evidence="1">
    <location>
        <begin position="41"/>
        <end position="50"/>
    </location>
</feature>
<feature type="compositionally biased region" description="Acidic residues" evidence="1">
    <location>
        <begin position="51"/>
        <end position="63"/>
    </location>
</feature>
<sequence>MSLGVGRRSEGGGSVAKLLALQARPSLSWAHGRRDAGVEASGSGRSSVGDDGYDPLELEDETESSGASLTLGPTVDWLEFKHEVQVNRGLVVETTAKGDKETVVDFHVKAKRTDELNGSMSILDLASNLDNAHRVTLETTNFTDDHGSSVQCTVSTPIPVRPRPTKGGHANILPSLDWGLATHRRVGENLSVFSRLFSDDVYGQQLVVQASYHVRDRDRGAWDGEGRRSQLLLSALGALNFGADIGGGFSVTKLFPREGKSADGSSADSVELRALCAKSGNHSLSVNASFGVV</sequence>
<organism evidence="2 3">
    <name type="scientific">Chloropicon roscoffensis</name>
    <dbReference type="NCBI Taxonomy" id="1461544"/>
    <lineage>
        <taxon>Eukaryota</taxon>
        <taxon>Viridiplantae</taxon>
        <taxon>Chlorophyta</taxon>
        <taxon>Chloropicophyceae</taxon>
        <taxon>Chloropicales</taxon>
        <taxon>Chloropicaceae</taxon>
        <taxon>Chloropicon</taxon>
    </lineage>
</organism>